<comment type="similarity">
    <text evidence="1">Belongs to the LysR transcriptional regulatory family.</text>
</comment>
<dbReference type="SUPFAM" id="SSF46785">
    <property type="entry name" value="Winged helix' DNA-binding domain"/>
    <property type="match status" value="1"/>
</dbReference>
<dbReference type="SUPFAM" id="SSF53850">
    <property type="entry name" value="Periplasmic binding protein-like II"/>
    <property type="match status" value="1"/>
</dbReference>
<evidence type="ECO:0000313" key="7">
    <source>
        <dbReference type="EMBL" id="QBP14558.1"/>
    </source>
</evidence>
<accession>A0A482IZZ4</accession>
<dbReference type="CDD" id="cd05466">
    <property type="entry name" value="PBP2_LTTR_substrate"/>
    <property type="match status" value="1"/>
</dbReference>
<gene>
    <name evidence="7" type="ORF">DDF84_033190</name>
</gene>
<protein>
    <submittedName>
        <fullName evidence="7">LysR family transcriptional regulator</fullName>
    </submittedName>
</protein>
<dbReference type="PANTHER" id="PTHR30126:SF40">
    <property type="entry name" value="HTH-TYPE TRANSCRIPTIONAL REGULATOR GLTR"/>
    <property type="match status" value="1"/>
</dbReference>
<dbReference type="OrthoDB" id="6113677at2"/>
<keyword evidence="7" id="KW-0614">Plasmid</keyword>
<dbReference type="Gene3D" id="1.10.10.10">
    <property type="entry name" value="Winged helix-like DNA-binding domain superfamily/Winged helix DNA-binding domain"/>
    <property type="match status" value="1"/>
</dbReference>
<dbReference type="PRINTS" id="PR00039">
    <property type="entry name" value="HTHLYSR"/>
</dbReference>
<evidence type="ECO:0000256" key="1">
    <source>
        <dbReference type="ARBA" id="ARBA00009437"/>
    </source>
</evidence>
<keyword evidence="2" id="KW-0805">Transcription regulation</keyword>
<organism evidence="7 8">
    <name type="scientific">Cupriavidus metallidurans</name>
    <dbReference type="NCBI Taxonomy" id="119219"/>
    <lineage>
        <taxon>Bacteria</taxon>
        <taxon>Pseudomonadati</taxon>
        <taxon>Pseudomonadota</taxon>
        <taxon>Betaproteobacteria</taxon>
        <taxon>Burkholderiales</taxon>
        <taxon>Burkholderiaceae</taxon>
        <taxon>Cupriavidus</taxon>
    </lineage>
</organism>
<evidence type="ECO:0000259" key="6">
    <source>
        <dbReference type="PROSITE" id="PS50931"/>
    </source>
</evidence>
<dbReference type="Pfam" id="PF00126">
    <property type="entry name" value="HTH_1"/>
    <property type="match status" value="1"/>
</dbReference>
<dbReference type="Pfam" id="PF03466">
    <property type="entry name" value="LysR_substrate"/>
    <property type="match status" value="1"/>
</dbReference>
<dbReference type="InterPro" id="IPR005119">
    <property type="entry name" value="LysR_subst-bd"/>
</dbReference>
<dbReference type="FunFam" id="1.10.10.10:FF:000001">
    <property type="entry name" value="LysR family transcriptional regulator"/>
    <property type="match status" value="1"/>
</dbReference>
<dbReference type="PROSITE" id="PS50931">
    <property type="entry name" value="HTH_LYSR"/>
    <property type="match status" value="1"/>
</dbReference>
<dbReference type="InterPro" id="IPR036390">
    <property type="entry name" value="WH_DNA-bd_sf"/>
</dbReference>
<evidence type="ECO:0000256" key="5">
    <source>
        <dbReference type="SAM" id="MobiDB-lite"/>
    </source>
</evidence>
<evidence type="ECO:0000256" key="4">
    <source>
        <dbReference type="ARBA" id="ARBA00023163"/>
    </source>
</evidence>
<reference evidence="7 8" key="1">
    <citation type="submission" date="2019-03" db="EMBL/GenBank/DDBJ databases">
        <title>Comparative insights into the high quality Complete genome sequence of highly metal resistant Cupriavidus metallidurans strain BS1 isolated from a gold-copper mine.</title>
        <authorList>
            <person name="Mazhar H.S."/>
            <person name="Rensing C."/>
        </authorList>
    </citation>
    <scope>NUCLEOTIDE SEQUENCE [LARGE SCALE GENOMIC DNA]</scope>
    <source>
        <strain evidence="7 8">BS1</strain>
        <plasmid evidence="7 8">p1</plasmid>
    </source>
</reference>
<evidence type="ECO:0000256" key="3">
    <source>
        <dbReference type="ARBA" id="ARBA00023125"/>
    </source>
</evidence>
<proteinExistence type="inferred from homology"/>
<evidence type="ECO:0000256" key="2">
    <source>
        <dbReference type="ARBA" id="ARBA00023015"/>
    </source>
</evidence>
<name>A0A482IZZ4_9BURK</name>
<dbReference type="AlphaFoldDB" id="A0A482IZZ4"/>
<dbReference type="InterPro" id="IPR036388">
    <property type="entry name" value="WH-like_DNA-bd_sf"/>
</dbReference>
<dbReference type="Proteomes" id="UP000253772">
    <property type="component" value="Plasmid p1"/>
</dbReference>
<feature type="compositionally biased region" description="Low complexity" evidence="5">
    <location>
        <begin position="1"/>
        <end position="19"/>
    </location>
</feature>
<feature type="region of interest" description="Disordered" evidence="5">
    <location>
        <begin position="1"/>
        <end position="21"/>
    </location>
</feature>
<dbReference type="GO" id="GO:0003700">
    <property type="term" value="F:DNA-binding transcription factor activity"/>
    <property type="evidence" value="ECO:0007669"/>
    <property type="project" value="InterPro"/>
</dbReference>
<keyword evidence="4" id="KW-0804">Transcription</keyword>
<keyword evidence="3" id="KW-0238">DNA-binding</keyword>
<dbReference type="EMBL" id="CP037902">
    <property type="protein sequence ID" value="QBP14558.1"/>
    <property type="molecule type" value="Genomic_DNA"/>
</dbReference>
<sequence>MARSAPMPSSMPSASSVSPLATRRERVLPDLHALQTFMAVCESGSMALAAQRLGVSQSAVSQMIRSLEGEYGIQLFDREVRPARPTRAGNMLLEMADQLLADARNVAEELRKCVRLDHAQLRLGCVDSFAATLGPALVRGLSGTARQLQLWSGLTPGLNAQLLGRELDLAICTEVPIADARIAQRLLFSESWLAVFPRGSAVAPMAEARDLRQRLGDLQDELPLIRYTQRSVIGQQVERFLRHIGVDAPRRFEFDATDPLLSLVAAGLGWAVSTPLCLWQSRAWLDKVDVVPIPCSRLGQRDFYLLYRGAEWSDIADDIADITRAVLARDMLPALRAMLPGLPADAILTTDQSATRKP</sequence>
<evidence type="ECO:0000313" key="8">
    <source>
        <dbReference type="Proteomes" id="UP000253772"/>
    </source>
</evidence>
<feature type="domain" description="HTH lysR-type" evidence="6">
    <location>
        <begin position="29"/>
        <end position="86"/>
    </location>
</feature>
<geneLocation type="plasmid" evidence="7">
    <name>p1</name>
</geneLocation>
<dbReference type="Gene3D" id="3.40.190.10">
    <property type="entry name" value="Periplasmic binding protein-like II"/>
    <property type="match status" value="2"/>
</dbReference>
<dbReference type="GO" id="GO:0000976">
    <property type="term" value="F:transcription cis-regulatory region binding"/>
    <property type="evidence" value="ECO:0007669"/>
    <property type="project" value="TreeGrafter"/>
</dbReference>
<dbReference type="PANTHER" id="PTHR30126">
    <property type="entry name" value="HTH-TYPE TRANSCRIPTIONAL REGULATOR"/>
    <property type="match status" value="1"/>
</dbReference>
<dbReference type="InterPro" id="IPR000847">
    <property type="entry name" value="LysR_HTH_N"/>
</dbReference>